<dbReference type="PANTHER" id="PTHR28055:SF1">
    <property type="entry name" value="ALTERED INHERITANCE OF MITOCHONDRIA PROTEIN 41, MITOCHONDRIAL"/>
    <property type="match status" value="1"/>
</dbReference>
<organism evidence="2 3">
    <name type="scientific">Phellinidium pouzarii</name>
    <dbReference type="NCBI Taxonomy" id="167371"/>
    <lineage>
        <taxon>Eukaryota</taxon>
        <taxon>Fungi</taxon>
        <taxon>Dikarya</taxon>
        <taxon>Basidiomycota</taxon>
        <taxon>Agaricomycotina</taxon>
        <taxon>Agaricomycetes</taxon>
        <taxon>Hymenochaetales</taxon>
        <taxon>Hymenochaetaceae</taxon>
        <taxon>Phellinidium</taxon>
    </lineage>
</organism>
<dbReference type="Pfam" id="PF09424">
    <property type="entry name" value="YqeY"/>
    <property type="match status" value="1"/>
</dbReference>
<dbReference type="GO" id="GO:0016884">
    <property type="term" value="F:carbon-nitrogen ligase activity, with glutamine as amido-N-donor"/>
    <property type="evidence" value="ECO:0007669"/>
    <property type="project" value="UniProtKB-UniRule"/>
</dbReference>
<keyword evidence="3" id="KW-1185">Reference proteome</keyword>
<dbReference type="OrthoDB" id="538640at2759"/>
<evidence type="ECO:0000313" key="3">
    <source>
        <dbReference type="Proteomes" id="UP000308199"/>
    </source>
</evidence>
<gene>
    <name evidence="1" type="primary">AIM41</name>
    <name evidence="2" type="ORF">EW145_g3167</name>
</gene>
<comment type="similarity">
    <text evidence="1">Belongs to the AIM41 family.</text>
</comment>
<protein>
    <recommendedName>
        <fullName evidence="1">Altered inheritance of mitochondria protein 41</fullName>
    </recommendedName>
</protein>
<keyword evidence="1" id="KW-0496">Mitochondrion</keyword>
<evidence type="ECO:0000256" key="1">
    <source>
        <dbReference type="RuleBase" id="RU365099"/>
    </source>
</evidence>
<dbReference type="InterPro" id="IPR042184">
    <property type="entry name" value="YqeY/Aim41_N"/>
</dbReference>
<accession>A0A4S4L833</accession>
<dbReference type="SUPFAM" id="SSF89095">
    <property type="entry name" value="GatB/YqeY motif"/>
    <property type="match status" value="1"/>
</dbReference>
<evidence type="ECO:0000313" key="2">
    <source>
        <dbReference type="EMBL" id="THH07766.1"/>
    </source>
</evidence>
<dbReference type="EMBL" id="SGPK01000128">
    <property type="protein sequence ID" value="THH07766.1"/>
    <property type="molecule type" value="Genomic_DNA"/>
</dbReference>
<dbReference type="Proteomes" id="UP000308199">
    <property type="component" value="Unassembled WGS sequence"/>
</dbReference>
<reference evidence="2 3" key="1">
    <citation type="submission" date="2019-02" db="EMBL/GenBank/DDBJ databases">
        <title>Genome sequencing of the rare red list fungi Phellinidium pouzarii.</title>
        <authorList>
            <person name="Buettner E."/>
            <person name="Kellner H."/>
        </authorList>
    </citation>
    <scope>NUCLEOTIDE SEQUENCE [LARGE SCALE GENOMIC DNA]</scope>
    <source>
        <strain evidence="2 3">DSM 108285</strain>
    </source>
</reference>
<dbReference type="InterPro" id="IPR019004">
    <property type="entry name" value="YqeY/Aim41"/>
</dbReference>
<name>A0A4S4L833_9AGAM</name>
<proteinExistence type="inferred from homology"/>
<comment type="caution">
    <text evidence="2">The sequence shown here is derived from an EMBL/GenBank/DDBJ whole genome shotgun (WGS) entry which is preliminary data.</text>
</comment>
<dbReference type="AlphaFoldDB" id="A0A4S4L833"/>
<dbReference type="Gene3D" id="1.10.1510.10">
    <property type="entry name" value="Uncharacterised protein YqeY/AIM41 PF09424, N-terminal domain"/>
    <property type="match status" value="1"/>
</dbReference>
<sequence>MLNIYRSHLAIRPAGVIYKLGASLSVNGLSLRYHLRTSATATLTVPEPEMNADKNQNGPIPSSNITTILRKAISRRTDAAAQFVSASRPELAESEQREADFLATFLPPSVSEADVDALLQKLMAEKNYFAASGSDPKRAAAMLMKTFFTQIDKSRVDGKLVMQRVQAALQAAGQK</sequence>
<comment type="subcellular location">
    <subcellularLocation>
        <location evidence="1">Mitochondrion</location>
    </subcellularLocation>
</comment>
<dbReference type="PANTHER" id="PTHR28055">
    <property type="entry name" value="ALTERED INHERITANCE OF MITOCHONDRIA PROTEIN 41, MITOCHONDRIAL"/>
    <property type="match status" value="1"/>
</dbReference>
<dbReference type="InterPro" id="IPR003789">
    <property type="entry name" value="Asn/Gln_tRNA_amidoTrase-B-like"/>
</dbReference>
<dbReference type="GO" id="GO:0005739">
    <property type="term" value="C:mitochondrion"/>
    <property type="evidence" value="ECO:0007669"/>
    <property type="project" value="UniProtKB-SubCell"/>
</dbReference>